<feature type="modified residue" description="Phosphohistidine" evidence="14">
    <location>
        <position position="836"/>
    </location>
</feature>
<dbReference type="SUPFAM" id="SSF52172">
    <property type="entry name" value="CheY-like"/>
    <property type="match status" value="1"/>
</dbReference>
<dbReference type="PROSITE" id="PS50110">
    <property type="entry name" value="RESPONSE_REGULATORY"/>
    <property type="match status" value="1"/>
</dbReference>
<feature type="modified residue" description="4-aspartylphosphate" evidence="15">
    <location>
        <position position="685"/>
    </location>
</feature>
<evidence type="ECO:0000256" key="9">
    <source>
        <dbReference type="ARBA" id="ARBA00022777"/>
    </source>
</evidence>
<keyword evidence="12" id="KW-0902">Two-component regulatory system</keyword>
<evidence type="ECO:0000259" key="19">
    <source>
        <dbReference type="PROSITE" id="PS50885"/>
    </source>
</evidence>
<dbReference type="CDD" id="cd06225">
    <property type="entry name" value="HAMP"/>
    <property type="match status" value="1"/>
</dbReference>
<comment type="caution">
    <text evidence="21">The sequence shown here is derived from an EMBL/GenBank/DDBJ whole genome shotgun (WGS) entry which is preliminary data.</text>
</comment>
<sequence>MRNPFRQRTTSLAGRLALAVFGSVALALVVGTLFGLWQEVARYADDKRDALTAVAGVFAASGARATATGDGNAARETLRAIARRPDLIYAGIERPDGSTLADHGLAIRLASDLDLDRGVSVLDLLGSRTVQVRLPIVEGGRPVGSIVLVADTADLTARLLAIVRASLLASVLALGLGLAVSYALQRSITRPIAELAETMERVRADADYSRYARIERQDEVGVLAGTFNSLLETVRERDARLARHRDRLEQDVADRTADLSEAKEAAEAANTAKSSFLATMSHEIRTPLNGMLVMAELLAQADLPDRQKRYAEVVARSGQSLLAIINDILDFAKVEAGKLELERIAVRPGEVADIVVSLFGEKAREKGLDLAAYVAPAVPRTITGDPVRLGQVLSNFVNNALKFTEAGSVLIRLDFAGGRLRLAVKDTGIGIPSEKLPTIFTAFSQADQSTTRRFGGTGLGLSIAQRLIETMGGSVGVESVAGEGSTFWAEIPLDGSEIELAPPLAPAAAGIVVAVEGGATATALRQRLYDSGFTVLQAGCEEAQAAHWIIDASALATLAARPGTGGIVFAIAGMGDPAAGAVIDAAWADDLLRWPVVQEELDAAIAALSAGLRPSRNTARRPAAAGALPQFPAARILVADDSAVNREVAIEALARCGITDIVTVADGQAAVEAVQASRFDLVLMDGSMPVLDGYAAALAIRAWETEAARPRLPIVALTAHVIGSAATAWEAAGMDATLTKPFTLAGLAALLGRFLDPAAASAFAPGDRAGIEARPEGSGLLDEAVLGGLVEMARTAGGAFAERILGLYEEHAPLALAELHDASVRTDVAAAASAAHSLKSMSLNIGGRAIASTLARIEGEARSGGACPTLDAVGEVEDLLARTLAALKGKLGPGAGADTAPLRAAG</sequence>
<keyword evidence="4" id="KW-1003">Cell membrane</keyword>
<name>A0ABQ4S168_9HYPH</name>
<dbReference type="InterPro" id="IPR004358">
    <property type="entry name" value="Sig_transdc_His_kin-like_C"/>
</dbReference>
<evidence type="ECO:0000256" key="3">
    <source>
        <dbReference type="ARBA" id="ARBA00012438"/>
    </source>
</evidence>
<dbReference type="SUPFAM" id="SSF47384">
    <property type="entry name" value="Homodimeric domain of signal transducing histidine kinase"/>
    <property type="match status" value="1"/>
</dbReference>
<dbReference type="InterPro" id="IPR003594">
    <property type="entry name" value="HATPase_dom"/>
</dbReference>
<evidence type="ECO:0000256" key="13">
    <source>
        <dbReference type="ARBA" id="ARBA00023136"/>
    </source>
</evidence>
<evidence type="ECO:0000256" key="14">
    <source>
        <dbReference type="PROSITE-ProRule" id="PRU00110"/>
    </source>
</evidence>
<keyword evidence="22" id="KW-1185">Reference proteome</keyword>
<evidence type="ECO:0000256" key="5">
    <source>
        <dbReference type="ARBA" id="ARBA00022553"/>
    </source>
</evidence>
<dbReference type="Pfam" id="PF00512">
    <property type="entry name" value="HisKA"/>
    <property type="match status" value="1"/>
</dbReference>
<dbReference type="PANTHER" id="PTHR45339">
    <property type="entry name" value="HYBRID SIGNAL TRANSDUCTION HISTIDINE KINASE J"/>
    <property type="match status" value="1"/>
</dbReference>
<feature type="transmembrane region" description="Helical" evidence="16">
    <location>
        <begin position="165"/>
        <end position="184"/>
    </location>
</feature>
<evidence type="ECO:0000259" key="17">
    <source>
        <dbReference type="PROSITE" id="PS50109"/>
    </source>
</evidence>
<evidence type="ECO:0000256" key="2">
    <source>
        <dbReference type="ARBA" id="ARBA00004651"/>
    </source>
</evidence>
<keyword evidence="8" id="KW-0547">Nucleotide-binding</keyword>
<keyword evidence="6" id="KW-0808">Transferase</keyword>
<proteinExistence type="predicted"/>
<keyword evidence="10" id="KW-0067">ATP-binding</keyword>
<dbReference type="SUPFAM" id="SSF158472">
    <property type="entry name" value="HAMP domain-like"/>
    <property type="match status" value="1"/>
</dbReference>
<dbReference type="Gene3D" id="3.40.50.2300">
    <property type="match status" value="1"/>
</dbReference>
<reference evidence="21" key="1">
    <citation type="journal article" date="2021" name="Front. Microbiol.">
        <title>Comprehensive Comparative Genomics and Phenotyping of Methylobacterium Species.</title>
        <authorList>
            <person name="Alessa O."/>
            <person name="Ogura Y."/>
            <person name="Fujitani Y."/>
            <person name="Takami H."/>
            <person name="Hayashi T."/>
            <person name="Sahin N."/>
            <person name="Tani A."/>
        </authorList>
    </citation>
    <scope>NUCLEOTIDE SEQUENCE</scope>
    <source>
        <strain evidence="21">DSM 19015</strain>
    </source>
</reference>
<dbReference type="CDD" id="cd17546">
    <property type="entry name" value="REC_hyHK_CKI1_RcsC-like"/>
    <property type="match status" value="1"/>
</dbReference>
<dbReference type="PROSITE" id="PS50109">
    <property type="entry name" value="HIS_KIN"/>
    <property type="match status" value="1"/>
</dbReference>
<evidence type="ECO:0000256" key="7">
    <source>
        <dbReference type="ARBA" id="ARBA00022692"/>
    </source>
</evidence>
<dbReference type="InterPro" id="IPR005467">
    <property type="entry name" value="His_kinase_dom"/>
</dbReference>
<feature type="domain" description="Response regulatory" evidence="18">
    <location>
        <begin position="635"/>
        <end position="755"/>
    </location>
</feature>
<dbReference type="EMBL" id="BPQP01000071">
    <property type="protein sequence ID" value="GJD96860.1"/>
    <property type="molecule type" value="Genomic_DNA"/>
</dbReference>
<dbReference type="InterPro" id="IPR036097">
    <property type="entry name" value="HisK_dim/P_sf"/>
</dbReference>
<dbReference type="Pfam" id="PF00072">
    <property type="entry name" value="Response_reg"/>
    <property type="match status" value="1"/>
</dbReference>
<dbReference type="CDD" id="cd16922">
    <property type="entry name" value="HATPase_EvgS-ArcB-TorS-like"/>
    <property type="match status" value="1"/>
</dbReference>
<dbReference type="InterPro" id="IPR003660">
    <property type="entry name" value="HAMP_dom"/>
</dbReference>
<dbReference type="Pfam" id="PF00672">
    <property type="entry name" value="HAMP"/>
    <property type="match status" value="1"/>
</dbReference>
<accession>A0ABQ4S168</accession>
<evidence type="ECO:0000256" key="11">
    <source>
        <dbReference type="ARBA" id="ARBA00022989"/>
    </source>
</evidence>
<feature type="domain" description="HPt" evidence="20">
    <location>
        <begin position="797"/>
        <end position="894"/>
    </location>
</feature>
<comment type="catalytic activity">
    <reaction evidence="1">
        <text>ATP + protein L-histidine = ADP + protein N-phospho-L-histidine.</text>
        <dbReference type="EC" id="2.7.13.3"/>
    </reaction>
</comment>
<evidence type="ECO:0000256" key="4">
    <source>
        <dbReference type="ARBA" id="ARBA00022475"/>
    </source>
</evidence>
<keyword evidence="5 15" id="KW-0597">Phosphoprotein</keyword>
<evidence type="ECO:0000256" key="1">
    <source>
        <dbReference type="ARBA" id="ARBA00000085"/>
    </source>
</evidence>
<keyword evidence="7 16" id="KW-0812">Transmembrane</keyword>
<keyword evidence="9 21" id="KW-0418">Kinase</keyword>
<dbReference type="SMART" id="SM00304">
    <property type="entry name" value="HAMP"/>
    <property type="match status" value="1"/>
</dbReference>
<dbReference type="PROSITE" id="PS50894">
    <property type="entry name" value="HPT"/>
    <property type="match status" value="1"/>
</dbReference>
<dbReference type="InterPro" id="IPR001789">
    <property type="entry name" value="Sig_transdc_resp-reg_receiver"/>
</dbReference>
<feature type="transmembrane region" description="Helical" evidence="16">
    <location>
        <begin position="12"/>
        <end position="37"/>
    </location>
</feature>
<dbReference type="SMART" id="SM00387">
    <property type="entry name" value="HATPase_c"/>
    <property type="match status" value="1"/>
</dbReference>
<dbReference type="GO" id="GO:0016301">
    <property type="term" value="F:kinase activity"/>
    <property type="evidence" value="ECO:0007669"/>
    <property type="project" value="UniProtKB-KW"/>
</dbReference>
<dbReference type="SMART" id="SM00388">
    <property type="entry name" value="HisKA"/>
    <property type="match status" value="1"/>
</dbReference>
<evidence type="ECO:0000259" key="20">
    <source>
        <dbReference type="PROSITE" id="PS50894"/>
    </source>
</evidence>
<keyword evidence="13 16" id="KW-0472">Membrane</keyword>
<dbReference type="EC" id="2.7.13.3" evidence="3"/>
<gene>
    <name evidence="21" type="primary">barA</name>
    <name evidence="21" type="ORF">OCOJLMKI_4086</name>
</gene>
<dbReference type="Gene3D" id="6.10.340.10">
    <property type="match status" value="1"/>
</dbReference>
<dbReference type="Proteomes" id="UP001055125">
    <property type="component" value="Unassembled WGS sequence"/>
</dbReference>
<dbReference type="PRINTS" id="PR00344">
    <property type="entry name" value="BCTRLSENSOR"/>
</dbReference>
<evidence type="ECO:0000256" key="8">
    <source>
        <dbReference type="ARBA" id="ARBA00022741"/>
    </source>
</evidence>
<dbReference type="InterPro" id="IPR011006">
    <property type="entry name" value="CheY-like_superfamily"/>
</dbReference>
<dbReference type="PROSITE" id="PS50885">
    <property type="entry name" value="HAMP"/>
    <property type="match status" value="1"/>
</dbReference>
<evidence type="ECO:0000256" key="16">
    <source>
        <dbReference type="SAM" id="Phobius"/>
    </source>
</evidence>
<dbReference type="PANTHER" id="PTHR45339:SF1">
    <property type="entry name" value="HYBRID SIGNAL TRANSDUCTION HISTIDINE KINASE J"/>
    <property type="match status" value="1"/>
</dbReference>
<evidence type="ECO:0000313" key="21">
    <source>
        <dbReference type="EMBL" id="GJD96860.1"/>
    </source>
</evidence>
<dbReference type="Gene3D" id="1.10.287.130">
    <property type="match status" value="1"/>
</dbReference>
<comment type="subcellular location">
    <subcellularLocation>
        <location evidence="2">Cell membrane</location>
        <topology evidence="2">Multi-pass membrane protein</topology>
    </subcellularLocation>
</comment>
<feature type="domain" description="Histidine kinase" evidence="17">
    <location>
        <begin position="279"/>
        <end position="495"/>
    </location>
</feature>
<dbReference type="InterPro" id="IPR003661">
    <property type="entry name" value="HisK_dim/P_dom"/>
</dbReference>
<keyword evidence="11 16" id="KW-1133">Transmembrane helix</keyword>
<dbReference type="Gene3D" id="1.20.120.160">
    <property type="entry name" value="HPT domain"/>
    <property type="match status" value="1"/>
</dbReference>
<evidence type="ECO:0000256" key="15">
    <source>
        <dbReference type="PROSITE-ProRule" id="PRU00169"/>
    </source>
</evidence>
<evidence type="ECO:0000256" key="6">
    <source>
        <dbReference type="ARBA" id="ARBA00022679"/>
    </source>
</evidence>
<dbReference type="InterPro" id="IPR036890">
    <property type="entry name" value="HATPase_C_sf"/>
</dbReference>
<dbReference type="InterPro" id="IPR008207">
    <property type="entry name" value="Sig_transdc_His_kin_Hpt_dom"/>
</dbReference>
<dbReference type="Gene3D" id="3.30.565.10">
    <property type="entry name" value="Histidine kinase-like ATPase, C-terminal domain"/>
    <property type="match status" value="1"/>
</dbReference>
<dbReference type="Pfam" id="PF02518">
    <property type="entry name" value="HATPase_c"/>
    <property type="match status" value="1"/>
</dbReference>
<dbReference type="CDD" id="cd00082">
    <property type="entry name" value="HisKA"/>
    <property type="match status" value="1"/>
</dbReference>
<evidence type="ECO:0000313" key="22">
    <source>
        <dbReference type="Proteomes" id="UP001055125"/>
    </source>
</evidence>
<protein>
    <recommendedName>
        <fullName evidence="3">histidine kinase</fullName>
        <ecNumber evidence="3">2.7.13.3</ecNumber>
    </recommendedName>
</protein>
<reference evidence="21" key="2">
    <citation type="submission" date="2021-08" db="EMBL/GenBank/DDBJ databases">
        <authorList>
            <person name="Tani A."/>
            <person name="Ola A."/>
            <person name="Ogura Y."/>
            <person name="Katsura K."/>
            <person name="Hayashi T."/>
        </authorList>
    </citation>
    <scope>NUCLEOTIDE SEQUENCE</scope>
    <source>
        <strain evidence="21">DSM 19015</strain>
    </source>
</reference>
<evidence type="ECO:0000256" key="12">
    <source>
        <dbReference type="ARBA" id="ARBA00023012"/>
    </source>
</evidence>
<organism evidence="21 22">
    <name type="scientific">Methylobacterium iners</name>
    <dbReference type="NCBI Taxonomy" id="418707"/>
    <lineage>
        <taxon>Bacteria</taxon>
        <taxon>Pseudomonadati</taxon>
        <taxon>Pseudomonadota</taxon>
        <taxon>Alphaproteobacteria</taxon>
        <taxon>Hyphomicrobiales</taxon>
        <taxon>Methylobacteriaceae</taxon>
        <taxon>Methylobacterium</taxon>
    </lineage>
</organism>
<dbReference type="SMART" id="SM00448">
    <property type="entry name" value="REC"/>
    <property type="match status" value="1"/>
</dbReference>
<dbReference type="InterPro" id="IPR036641">
    <property type="entry name" value="HPT_dom_sf"/>
</dbReference>
<dbReference type="SUPFAM" id="SSF47226">
    <property type="entry name" value="Histidine-containing phosphotransfer domain, HPT domain"/>
    <property type="match status" value="1"/>
</dbReference>
<evidence type="ECO:0000256" key="10">
    <source>
        <dbReference type="ARBA" id="ARBA00022840"/>
    </source>
</evidence>
<dbReference type="SUPFAM" id="SSF55874">
    <property type="entry name" value="ATPase domain of HSP90 chaperone/DNA topoisomerase II/histidine kinase"/>
    <property type="match status" value="1"/>
</dbReference>
<evidence type="ECO:0000259" key="18">
    <source>
        <dbReference type="PROSITE" id="PS50110"/>
    </source>
</evidence>
<feature type="domain" description="HAMP" evidence="19">
    <location>
        <begin position="186"/>
        <end position="239"/>
    </location>
</feature>